<keyword evidence="9 16" id="KW-0460">Magnesium</keyword>
<proteinExistence type="inferred from homology"/>
<evidence type="ECO:0000256" key="13">
    <source>
        <dbReference type="PIRSR" id="PIRSR605478-1"/>
    </source>
</evidence>
<evidence type="ECO:0000256" key="12">
    <source>
        <dbReference type="NCBIfam" id="TIGR00232"/>
    </source>
</evidence>
<dbReference type="SUPFAM" id="SSF52518">
    <property type="entry name" value="Thiamin diphosphate-binding fold (THDP-binding)"/>
    <property type="match status" value="2"/>
</dbReference>
<feature type="binding site" evidence="15">
    <location>
        <position position="274"/>
    </location>
    <ligand>
        <name>thiamine diphosphate</name>
        <dbReference type="ChEBI" id="CHEBI:58937"/>
    </ligand>
</feature>
<evidence type="ECO:0000256" key="4">
    <source>
        <dbReference type="ARBA" id="ARBA00011738"/>
    </source>
</evidence>
<feature type="binding site" evidence="14">
    <location>
        <position position="473"/>
    </location>
    <ligand>
        <name>substrate</name>
    </ligand>
</feature>
<keyword evidence="8" id="KW-0106">Calcium</keyword>
<keyword evidence="10 15" id="KW-0786">Thiamine pyrophosphate</keyword>
<name>A0A1G5Q847_9GAMM</name>
<keyword evidence="6" id="KW-0808">Transferase</keyword>
<keyword evidence="20" id="KW-1185">Reference proteome</keyword>
<dbReference type="InterPro" id="IPR029061">
    <property type="entry name" value="THDP-binding"/>
</dbReference>
<feature type="binding site" evidence="14">
    <location>
        <position position="485"/>
    </location>
    <ligand>
        <name>substrate</name>
    </ligand>
</feature>
<gene>
    <name evidence="19" type="ORF">SAMN03097708_01497</name>
</gene>
<protein>
    <recommendedName>
        <fullName evidence="5 12">Transketolase</fullName>
        <ecNumber evidence="5 12">2.2.1.1</ecNumber>
    </recommendedName>
</protein>
<dbReference type="CDD" id="cd02012">
    <property type="entry name" value="TPP_TK"/>
    <property type="match status" value="1"/>
</dbReference>
<evidence type="ECO:0000256" key="9">
    <source>
        <dbReference type="ARBA" id="ARBA00022842"/>
    </source>
</evidence>
<feature type="binding site" evidence="16">
    <location>
        <position position="197"/>
    </location>
    <ligand>
        <name>Mg(2+)</name>
        <dbReference type="ChEBI" id="CHEBI:18420"/>
    </ligand>
</feature>
<comment type="similarity">
    <text evidence="3">Belongs to the transketolase family.</text>
</comment>
<dbReference type="GO" id="GO:0005829">
    <property type="term" value="C:cytosol"/>
    <property type="evidence" value="ECO:0007669"/>
    <property type="project" value="TreeGrafter"/>
</dbReference>
<feature type="site" description="Important for catalytic activity" evidence="17">
    <location>
        <position position="274"/>
    </location>
</feature>
<feature type="binding site" evidence="15">
    <location>
        <begin position="126"/>
        <end position="128"/>
    </location>
    <ligand>
        <name>thiamine diphosphate</name>
        <dbReference type="ChEBI" id="CHEBI:58937"/>
    </ligand>
</feature>
<dbReference type="InterPro" id="IPR033247">
    <property type="entry name" value="Transketolase_fam"/>
</dbReference>
<dbReference type="AlphaFoldDB" id="A0A1G5Q847"/>
<organism evidence="19 20">
    <name type="scientific">Thiohalomonas denitrificans</name>
    <dbReference type="NCBI Taxonomy" id="415747"/>
    <lineage>
        <taxon>Bacteria</taxon>
        <taxon>Pseudomonadati</taxon>
        <taxon>Pseudomonadota</taxon>
        <taxon>Gammaproteobacteria</taxon>
        <taxon>Thiohalomonadales</taxon>
        <taxon>Thiohalomonadaceae</taxon>
        <taxon>Thiohalomonas</taxon>
    </lineage>
</organism>
<feature type="binding site" evidence="15">
    <location>
        <position position="449"/>
    </location>
    <ligand>
        <name>thiamine diphosphate</name>
        <dbReference type="ChEBI" id="CHEBI:58937"/>
    </ligand>
</feature>
<evidence type="ECO:0000256" key="2">
    <source>
        <dbReference type="ARBA" id="ARBA00001941"/>
    </source>
</evidence>
<feature type="binding site" evidence="15">
    <location>
        <position position="197"/>
    </location>
    <ligand>
        <name>thiamine diphosphate</name>
        <dbReference type="ChEBI" id="CHEBI:58937"/>
    </ligand>
</feature>
<dbReference type="PANTHER" id="PTHR43522:SF2">
    <property type="entry name" value="TRANSKETOLASE 1-RELATED"/>
    <property type="match status" value="1"/>
</dbReference>
<evidence type="ECO:0000256" key="5">
    <source>
        <dbReference type="ARBA" id="ARBA00013152"/>
    </source>
</evidence>
<evidence type="ECO:0000256" key="16">
    <source>
        <dbReference type="PIRSR" id="PIRSR605478-4"/>
    </source>
</evidence>
<feature type="domain" description="Transketolase-like pyrimidine-binding" evidence="18">
    <location>
        <begin position="366"/>
        <end position="537"/>
    </location>
</feature>
<evidence type="ECO:0000256" key="17">
    <source>
        <dbReference type="PIRSR" id="PIRSR605478-5"/>
    </source>
</evidence>
<feature type="binding site" evidence="16">
    <location>
        <position position="167"/>
    </location>
    <ligand>
        <name>Mg(2+)</name>
        <dbReference type="ChEBI" id="CHEBI:18420"/>
    </ligand>
</feature>
<dbReference type="CDD" id="cd07033">
    <property type="entry name" value="TPP_PYR_DXS_TK_like"/>
    <property type="match status" value="1"/>
</dbReference>
<sequence length="680" mass="74152">MNDEAIGGTVDRGPIDEVSITTIRTLAMDAVQQANSGHPGTPMALAPAAYVLWQRLLKHNPGNPRWFDRDRFVLSAGHASMLLYSLLHLTGYDLPLEEIRNFRQWGSRTPGHPEHGLTPGVETTTGPLGQGLMNAVGMAIAEAHLAANFNRDGHTIVDHRTWVFASDGDLMEGASHEAASLAGHLGLGKLIVLYDDNHISIDGRTEITYSDDVVRRFEGYHWHVQDLGERANDLEALHAAYQLANNVADRPSLLIVRSHIAEGAPHAHDTAAAHGSPLGEDEVRAAKNAWGWPETARFLVPDRVKQHMGQARERGAEAERQWHLQLESWRREQPELAGHFERIMAGELPAGWDAGLPHFTGEQSQMATRSAAGKVLNACADQLPELLGGSADLASSTKAMLVAGGDFSAHSPQGRDIHWGVREHAMCGACSGMALHGGVRPFASTFLIFTDYARPAIRLAALMKQPVIYLMTHDSIGLGEDGPTHQPIEHLASLRAIPNLTLIRPADAGETTEAWRAAVERRDGPTLLVLTRQKLPVFDRHHLARADGVRKGAYVLSPEQDTPDLILIASGSEVHLALSAQGHLRTEHGIDARVVSMPSWELFRAQSSDYRNEVLPPEVTPRLAIEAGATQGWLEWVGCEGDIIGIDHFGASAPGPVLLEQFGFTPEHIVERARRLVLPD</sequence>
<dbReference type="InterPro" id="IPR009014">
    <property type="entry name" value="Transketo_C/PFOR_II"/>
</dbReference>
<evidence type="ECO:0000259" key="18">
    <source>
        <dbReference type="SMART" id="SM00861"/>
    </source>
</evidence>
<evidence type="ECO:0000313" key="20">
    <source>
        <dbReference type="Proteomes" id="UP000199648"/>
    </source>
</evidence>
<dbReference type="Proteomes" id="UP000199648">
    <property type="component" value="Unassembled WGS sequence"/>
</dbReference>
<comment type="cofactor">
    <cofactor evidence="16">
        <name>Mg(2+)</name>
        <dbReference type="ChEBI" id="CHEBI:18420"/>
    </cofactor>
    <text evidence="16">Binds 1 Mg(2+) ion per subunit. Can also utilize other divalent metal cations, such as Ca(2+), Mn(2+) and Co(2+).</text>
</comment>
<feature type="binding site" evidence="14">
    <location>
        <position position="274"/>
    </location>
    <ligand>
        <name>substrate</name>
    </ligand>
</feature>
<dbReference type="NCBIfam" id="TIGR00232">
    <property type="entry name" value="tktlase_bact"/>
    <property type="match status" value="1"/>
</dbReference>
<dbReference type="PROSITE" id="PS00802">
    <property type="entry name" value="TRANSKETOLASE_2"/>
    <property type="match status" value="1"/>
</dbReference>
<dbReference type="Pfam" id="PF22613">
    <property type="entry name" value="Transketolase_C_1"/>
    <property type="match status" value="1"/>
</dbReference>
<comment type="catalytic activity">
    <reaction evidence="11">
        <text>D-sedoheptulose 7-phosphate + D-glyceraldehyde 3-phosphate = aldehydo-D-ribose 5-phosphate + D-xylulose 5-phosphate</text>
        <dbReference type="Rhea" id="RHEA:10508"/>
        <dbReference type="ChEBI" id="CHEBI:57483"/>
        <dbReference type="ChEBI" id="CHEBI:57737"/>
        <dbReference type="ChEBI" id="CHEBI:58273"/>
        <dbReference type="ChEBI" id="CHEBI:59776"/>
        <dbReference type="EC" id="2.2.1.1"/>
    </reaction>
</comment>
<dbReference type="PANTHER" id="PTHR43522">
    <property type="entry name" value="TRANSKETOLASE"/>
    <property type="match status" value="1"/>
</dbReference>
<dbReference type="Pfam" id="PF00456">
    <property type="entry name" value="Transketolase_N"/>
    <property type="match status" value="1"/>
</dbReference>
<dbReference type="FunFam" id="3.40.50.920:FF:000003">
    <property type="entry name" value="Transketolase"/>
    <property type="match status" value="1"/>
</dbReference>
<evidence type="ECO:0000256" key="11">
    <source>
        <dbReference type="ARBA" id="ARBA00049473"/>
    </source>
</evidence>
<feature type="binding site" evidence="14">
    <location>
        <position position="38"/>
    </location>
    <ligand>
        <name>substrate</name>
    </ligand>
</feature>
<dbReference type="RefSeq" id="WP_092994788.1">
    <property type="nucleotide sequence ID" value="NZ_FMWD01000004.1"/>
</dbReference>
<feature type="binding site" evidence="14">
    <location>
        <position position="481"/>
    </location>
    <ligand>
        <name>substrate</name>
    </ligand>
</feature>
<feature type="binding site" evidence="14">
    <location>
        <position position="532"/>
    </location>
    <ligand>
        <name>substrate</name>
    </ligand>
</feature>
<dbReference type="GO" id="GO:0046872">
    <property type="term" value="F:metal ion binding"/>
    <property type="evidence" value="ECO:0007669"/>
    <property type="project" value="UniProtKB-KW"/>
</dbReference>
<dbReference type="GO" id="GO:0004802">
    <property type="term" value="F:transketolase activity"/>
    <property type="evidence" value="ECO:0007669"/>
    <property type="project" value="UniProtKB-UniRule"/>
</dbReference>
<feature type="binding site" evidence="15">
    <location>
        <position position="78"/>
    </location>
    <ligand>
        <name>thiamine diphosphate</name>
        <dbReference type="ChEBI" id="CHEBI:58937"/>
    </ligand>
</feature>
<feature type="binding site" evidence="16">
    <location>
        <position position="199"/>
    </location>
    <ligand>
        <name>Mg(2+)</name>
        <dbReference type="ChEBI" id="CHEBI:18420"/>
    </ligand>
</feature>
<evidence type="ECO:0000256" key="15">
    <source>
        <dbReference type="PIRSR" id="PIRSR605478-3"/>
    </source>
</evidence>
<dbReference type="STRING" id="415747.SAMN03097708_01497"/>
<evidence type="ECO:0000256" key="8">
    <source>
        <dbReference type="ARBA" id="ARBA00022837"/>
    </source>
</evidence>
<dbReference type="Gene3D" id="3.40.50.970">
    <property type="match status" value="2"/>
</dbReference>
<keyword evidence="7 16" id="KW-0479">Metal-binding</keyword>
<accession>A0A1G5Q847</accession>
<feature type="active site" description="Proton donor" evidence="13">
    <location>
        <position position="423"/>
    </location>
</feature>
<dbReference type="Pfam" id="PF02779">
    <property type="entry name" value="Transket_pyr"/>
    <property type="match status" value="1"/>
</dbReference>
<feature type="site" description="Important for catalytic activity" evidence="17">
    <location>
        <position position="38"/>
    </location>
</feature>
<comment type="cofactor">
    <cofactor evidence="1">
        <name>Ca(2+)</name>
        <dbReference type="ChEBI" id="CHEBI:29108"/>
    </cofactor>
</comment>
<dbReference type="InterPro" id="IPR005474">
    <property type="entry name" value="Transketolase_N"/>
</dbReference>
<evidence type="ECO:0000313" key="19">
    <source>
        <dbReference type="EMBL" id="SCZ57736.1"/>
    </source>
</evidence>
<comment type="cofactor">
    <cofactor evidence="15">
        <name>thiamine diphosphate</name>
        <dbReference type="ChEBI" id="CHEBI:58937"/>
    </cofactor>
    <text evidence="15">Binds 1 thiamine pyrophosphate per subunit. During the reaction, the substrate forms a covalent intermediate with the cofactor.</text>
</comment>
<evidence type="ECO:0000256" key="7">
    <source>
        <dbReference type="ARBA" id="ARBA00022723"/>
    </source>
</evidence>
<dbReference type="InterPro" id="IPR055152">
    <property type="entry name" value="Transketolase-like_C_2"/>
</dbReference>
<dbReference type="Gene3D" id="3.40.50.920">
    <property type="match status" value="1"/>
</dbReference>
<dbReference type="SUPFAM" id="SSF52922">
    <property type="entry name" value="TK C-terminal domain-like"/>
    <property type="match status" value="1"/>
</dbReference>
<evidence type="ECO:0000256" key="6">
    <source>
        <dbReference type="ARBA" id="ARBA00022679"/>
    </source>
</evidence>
<evidence type="ECO:0000256" key="10">
    <source>
        <dbReference type="ARBA" id="ARBA00023052"/>
    </source>
</evidence>
<feature type="binding site" evidence="14">
    <location>
        <position position="369"/>
    </location>
    <ligand>
        <name>substrate</name>
    </ligand>
</feature>
<dbReference type="InterPro" id="IPR005475">
    <property type="entry name" value="Transketolase-like_Pyr-bd"/>
</dbReference>
<dbReference type="EMBL" id="FMWD01000004">
    <property type="protein sequence ID" value="SCZ57736.1"/>
    <property type="molecule type" value="Genomic_DNA"/>
</dbReference>
<dbReference type="OrthoDB" id="8732661at2"/>
<feature type="binding site" evidence="14">
    <location>
        <position position="396"/>
    </location>
    <ligand>
        <name>substrate</name>
    </ligand>
</feature>
<dbReference type="InterPro" id="IPR020826">
    <property type="entry name" value="Transketolase_BS"/>
</dbReference>
<dbReference type="InterPro" id="IPR005478">
    <property type="entry name" value="Transketolase_bac-like"/>
</dbReference>
<comment type="subunit">
    <text evidence="4">Homodimer.</text>
</comment>
<evidence type="ECO:0000256" key="14">
    <source>
        <dbReference type="PIRSR" id="PIRSR605478-2"/>
    </source>
</evidence>
<dbReference type="SMART" id="SM00861">
    <property type="entry name" value="Transket_pyr"/>
    <property type="match status" value="1"/>
</dbReference>
<feature type="binding site" evidence="15">
    <location>
        <position position="168"/>
    </location>
    <ligand>
        <name>thiamine diphosphate</name>
        <dbReference type="ChEBI" id="CHEBI:58937"/>
    </ligand>
</feature>
<reference evidence="19 20" key="1">
    <citation type="submission" date="2016-10" db="EMBL/GenBank/DDBJ databases">
        <authorList>
            <person name="de Groot N.N."/>
        </authorList>
    </citation>
    <scope>NUCLEOTIDE SEQUENCE [LARGE SCALE GENOMIC DNA]</scope>
    <source>
        <strain evidence="19 20">HLD2</strain>
    </source>
</reference>
<evidence type="ECO:0000256" key="3">
    <source>
        <dbReference type="ARBA" id="ARBA00007131"/>
    </source>
</evidence>
<dbReference type="EC" id="2.2.1.1" evidence="5 12"/>
<dbReference type="GO" id="GO:0009052">
    <property type="term" value="P:pentose-phosphate shunt, non-oxidative branch"/>
    <property type="evidence" value="ECO:0007669"/>
    <property type="project" value="UniProtKB-ARBA"/>
</dbReference>
<evidence type="ECO:0000256" key="1">
    <source>
        <dbReference type="ARBA" id="ARBA00001913"/>
    </source>
</evidence>
<comment type="cofactor">
    <cofactor evidence="2">
        <name>Co(2+)</name>
        <dbReference type="ChEBI" id="CHEBI:48828"/>
    </cofactor>
</comment>
<dbReference type="FunFam" id="3.40.50.970:FF:000004">
    <property type="entry name" value="Transketolase"/>
    <property type="match status" value="1"/>
</dbReference>
<dbReference type="FunFam" id="3.40.50.970:FF:000003">
    <property type="entry name" value="Transketolase"/>
    <property type="match status" value="1"/>
</dbReference>